<organism evidence="8 9">
    <name type="scientific">Rubinisphaera brasiliensis (strain ATCC 49424 / DSM 5305 / JCM 21570 / IAM 15109 / NBRC 103401 / IFAM 1448)</name>
    <name type="common">Planctomyces brasiliensis</name>
    <dbReference type="NCBI Taxonomy" id="756272"/>
    <lineage>
        <taxon>Bacteria</taxon>
        <taxon>Pseudomonadati</taxon>
        <taxon>Planctomycetota</taxon>
        <taxon>Planctomycetia</taxon>
        <taxon>Planctomycetales</taxon>
        <taxon>Planctomycetaceae</taxon>
        <taxon>Rubinisphaera</taxon>
    </lineage>
</organism>
<keyword evidence="6 7" id="KW-0472">Membrane</keyword>
<dbReference type="eggNOG" id="COG2259">
    <property type="taxonomic scope" value="Bacteria"/>
</dbReference>
<dbReference type="AlphaFoldDB" id="F0SIG6"/>
<keyword evidence="9" id="KW-1185">Reference proteome</keyword>
<dbReference type="KEGG" id="pbs:Plabr_1990"/>
<evidence type="ECO:0000256" key="7">
    <source>
        <dbReference type="SAM" id="Phobius"/>
    </source>
</evidence>
<keyword evidence="3" id="KW-1003">Cell membrane</keyword>
<proteinExistence type="inferred from homology"/>
<sequence length="158" mass="16552">MAQATATELQSSSKTSVWTAAGIIGGVGRLMIAAIFLLSAVGNKIPNFQGTAGYMASEGVPAPQIMLAGAIVFLIAGSISVILGYKTKIGATLLLIFLALATYFFHDFWTFEGQEAEMQMIQFLKNTALMGTMLTLIANGPGSLSMDACCGSKSTKVE</sequence>
<keyword evidence="5 7" id="KW-1133">Transmembrane helix</keyword>
<evidence type="ECO:0000256" key="2">
    <source>
        <dbReference type="ARBA" id="ARBA00006679"/>
    </source>
</evidence>
<feature type="transmembrane region" description="Helical" evidence="7">
    <location>
        <begin position="89"/>
        <end position="111"/>
    </location>
</feature>
<keyword evidence="4 7" id="KW-0812">Transmembrane</keyword>
<evidence type="ECO:0000256" key="3">
    <source>
        <dbReference type="ARBA" id="ARBA00022475"/>
    </source>
</evidence>
<feature type="transmembrane region" description="Helical" evidence="7">
    <location>
        <begin position="62"/>
        <end position="83"/>
    </location>
</feature>
<name>F0SIG6_RUBBR</name>
<dbReference type="PANTHER" id="PTHR33452:SF1">
    <property type="entry name" value="INNER MEMBRANE PROTEIN YPHA-RELATED"/>
    <property type="match status" value="1"/>
</dbReference>
<reference evidence="9" key="1">
    <citation type="submission" date="2011-02" db="EMBL/GenBank/DDBJ databases">
        <title>The complete genome of Planctomyces brasiliensis DSM 5305.</title>
        <authorList>
            <person name="Lucas S."/>
            <person name="Copeland A."/>
            <person name="Lapidus A."/>
            <person name="Bruce D."/>
            <person name="Goodwin L."/>
            <person name="Pitluck S."/>
            <person name="Kyrpides N."/>
            <person name="Mavromatis K."/>
            <person name="Pagani I."/>
            <person name="Ivanova N."/>
            <person name="Ovchinnikova G."/>
            <person name="Lu M."/>
            <person name="Detter J.C."/>
            <person name="Han C."/>
            <person name="Land M."/>
            <person name="Hauser L."/>
            <person name="Markowitz V."/>
            <person name="Cheng J.-F."/>
            <person name="Hugenholtz P."/>
            <person name="Woyke T."/>
            <person name="Wu D."/>
            <person name="Tindall B."/>
            <person name="Pomrenke H.G."/>
            <person name="Brambilla E."/>
            <person name="Klenk H.-P."/>
            <person name="Eisen J.A."/>
        </authorList>
    </citation>
    <scope>NUCLEOTIDE SEQUENCE [LARGE SCALE GENOMIC DNA]</scope>
    <source>
        <strain evidence="9">ATCC 49424 / DSM 5305 / JCM 21570 / NBRC 103401 / IFAM 1448</strain>
    </source>
</reference>
<protein>
    <submittedName>
        <fullName evidence="8">DoxX family protein</fullName>
    </submittedName>
</protein>
<gene>
    <name evidence="8" type="ordered locus">Plabr_1990</name>
</gene>
<accession>F0SIG6</accession>
<dbReference type="InterPro" id="IPR032808">
    <property type="entry name" value="DoxX"/>
</dbReference>
<evidence type="ECO:0000256" key="4">
    <source>
        <dbReference type="ARBA" id="ARBA00022692"/>
    </source>
</evidence>
<dbReference type="PANTHER" id="PTHR33452">
    <property type="entry name" value="OXIDOREDUCTASE CATD-RELATED"/>
    <property type="match status" value="1"/>
</dbReference>
<dbReference type="RefSeq" id="WP_013628319.1">
    <property type="nucleotide sequence ID" value="NC_015174.1"/>
</dbReference>
<dbReference type="OrthoDB" id="9792760at2"/>
<dbReference type="GO" id="GO:0005886">
    <property type="term" value="C:plasma membrane"/>
    <property type="evidence" value="ECO:0007669"/>
    <property type="project" value="UniProtKB-SubCell"/>
</dbReference>
<evidence type="ECO:0000256" key="5">
    <source>
        <dbReference type="ARBA" id="ARBA00022989"/>
    </source>
</evidence>
<feature type="transmembrane region" description="Helical" evidence="7">
    <location>
        <begin position="17"/>
        <end position="41"/>
    </location>
</feature>
<dbReference type="Pfam" id="PF07681">
    <property type="entry name" value="DoxX"/>
    <property type="match status" value="1"/>
</dbReference>
<dbReference type="InterPro" id="IPR051907">
    <property type="entry name" value="DoxX-like_oxidoreductase"/>
</dbReference>
<dbReference type="HOGENOM" id="CLU_058421_8_2_0"/>
<comment type="subcellular location">
    <subcellularLocation>
        <location evidence="1">Cell membrane</location>
        <topology evidence="1">Multi-pass membrane protein</topology>
    </subcellularLocation>
</comment>
<evidence type="ECO:0000313" key="9">
    <source>
        <dbReference type="Proteomes" id="UP000006860"/>
    </source>
</evidence>
<evidence type="ECO:0000313" key="8">
    <source>
        <dbReference type="EMBL" id="ADY59594.1"/>
    </source>
</evidence>
<dbReference type="STRING" id="756272.Plabr_1990"/>
<dbReference type="Proteomes" id="UP000006860">
    <property type="component" value="Chromosome"/>
</dbReference>
<comment type="similarity">
    <text evidence="2">Belongs to the DoxX family.</text>
</comment>
<dbReference type="EMBL" id="CP002546">
    <property type="protein sequence ID" value="ADY59594.1"/>
    <property type="molecule type" value="Genomic_DNA"/>
</dbReference>
<evidence type="ECO:0000256" key="1">
    <source>
        <dbReference type="ARBA" id="ARBA00004651"/>
    </source>
</evidence>
<evidence type="ECO:0000256" key="6">
    <source>
        <dbReference type="ARBA" id="ARBA00023136"/>
    </source>
</evidence>